<dbReference type="Pfam" id="PF04479">
    <property type="entry name" value="RTA1"/>
    <property type="match status" value="1"/>
</dbReference>
<comment type="subcellular location">
    <subcellularLocation>
        <location evidence="1">Membrane</location>
        <topology evidence="1">Multi-pass membrane protein</topology>
    </subcellularLocation>
</comment>
<feature type="transmembrane region" description="Helical" evidence="5">
    <location>
        <begin position="19"/>
        <end position="36"/>
    </location>
</feature>
<keyword evidence="3 5" id="KW-1133">Transmembrane helix</keyword>
<evidence type="ECO:0000256" key="4">
    <source>
        <dbReference type="ARBA" id="ARBA00023136"/>
    </source>
</evidence>
<proteinExistence type="predicted"/>
<evidence type="ECO:0000256" key="3">
    <source>
        <dbReference type="ARBA" id="ARBA00022989"/>
    </source>
</evidence>
<dbReference type="GO" id="GO:0016020">
    <property type="term" value="C:membrane"/>
    <property type="evidence" value="ECO:0007669"/>
    <property type="project" value="UniProtKB-SubCell"/>
</dbReference>
<evidence type="ECO:0000256" key="2">
    <source>
        <dbReference type="ARBA" id="ARBA00022692"/>
    </source>
</evidence>
<dbReference type="Proteomes" id="UP001201980">
    <property type="component" value="Unassembled WGS sequence"/>
</dbReference>
<organism evidence="6 7">
    <name type="scientific">Zalerion maritima</name>
    <dbReference type="NCBI Taxonomy" id="339359"/>
    <lineage>
        <taxon>Eukaryota</taxon>
        <taxon>Fungi</taxon>
        <taxon>Dikarya</taxon>
        <taxon>Ascomycota</taxon>
        <taxon>Pezizomycotina</taxon>
        <taxon>Sordariomycetes</taxon>
        <taxon>Lulworthiomycetidae</taxon>
        <taxon>Lulworthiales</taxon>
        <taxon>Lulworthiaceae</taxon>
        <taxon>Zalerion</taxon>
    </lineage>
</organism>
<feature type="transmembrane region" description="Helical" evidence="5">
    <location>
        <begin position="122"/>
        <end position="145"/>
    </location>
</feature>
<dbReference type="PANTHER" id="PTHR31465">
    <property type="entry name" value="PROTEIN RTA1-RELATED"/>
    <property type="match status" value="1"/>
</dbReference>
<feature type="transmembrane region" description="Helical" evidence="5">
    <location>
        <begin position="76"/>
        <end position="102"/>
    </location>
</feature>
<reference evidence="6" key="1">
    <citation type="submission" date="2022-07" db="EMBL/GenBank/DDBJ databases">
        <title>Draft genome sequence of Zalerion maritima ATCC 34329, a (micro)plastics degrading marine fungus.</title>
        <authorList>
            <person name="Paco A."/>
            <person name="Goncalves M.F.M."/>
            <person name="Rocha-Santos T.A.P."/>
            <person name="Alves A."/>
        </authorList>
    </citation>
    <scope>NUCLEOTIDE SEQUENCE</scope>
    <source>
        <strain evidence="6">ATCC 34329</strain>
    </source>
</reference>
<dbReference type="InterPro" id="IPR007568">
    <property type="entry name" value="RTA1"/>
</dbReference>
<protein>
    <submittedName>
        <fullName evidence="6">Rta1 domain protein</fullName>
    </submittedName>
</protein>
<keyword evidence="2 5" id="KW-0812">Transmembrane</keyword>
<dbReference type="EMBL" id="JAKWBI020000249">
    <property type="protein sequence ID" value="KAJ2897988.1"/>
    <property type="molecule type" value="Genomic_DNA"/>
</dbReference>
<gene>
    <name evidence="6" type="ORF">MKZ38_004256</name>
</gene>
<feature type="transmembrane region" description="Helical" evidence="5">
    <location>
        <begin position="226"/>
        <end position="247"/>
    </location>
</feature>
<comment type="caution">
    <text evidence="6">The sequence shown here is derived from an EMBL/GenBank/DDBJ whole genome shotgun (WGS) entry which is preliminary data.</text>
</comment>
<accession>A0AAD5WQ19</accession>
<evidence type="ECO:0000256" key="1">
    <source>
        <dbReference type="ARBA" id="ARBA00004141"/>
    </source>
</evidence>
<dbReference type="PANTHER" id="PTHR31465:SF28">
    <property type="entry name" value="DOMAIN PROTEIN, PUTATIVE-RELATED"/>
    <property type="match status" value="1"/>
</dbReference>
<dbReference type="AlphaFoldDB" id="A0AAD5WQ19"/>
<evidence type="ECO:0000313" key="6">
    <source>
        <dbReference type="EMBL" id="KAJ2897988.1"/>
    </source>
</evidence>
<keyword evidence="7" id="KW-1185">Reference proteome</keyword>
<feature type="transmembrane region" description="Helical" evidence="5">
    <location>
        <begin position="262"/>
        <end position="281"/>
    </location>
</feature>
<evidence type="ECO:0000313" key="7">
    <source>
        <dbReference type="Proteomes" id="UP001201980"/>
    </source>
</evidence>
<keyword evidence="4 5" id="KW-0472">Membrane</keyword>
<feature type="transmembrane region" description="Helical" evidence="5">
    <location>
        <begin position="165"/>
        <end position="185"/>
    </location>
</feature>
<name>A0AAD5WQ19_9PEZI</name>
<evidence type="ECO:0000256" key="5">
    <source>
        <dbReference type="SAM" id="Phobius"/>
    </source>
</evidence>
<feature type="transmembrane region" description="Helical" evidence="5">
    <location>
        <begin position="43"/>
        <end position="64"/>
    </location>
</feature>
<sequence length="329" mass="36726">MAANSSVTSYYQYDPSTEAAIVVAVLYGLSFGASVFQTIKDRAWAWLVMSLAIGMELVGFIFRIKSSKDVSDRIDYIIQFCLIILSPVLMAAAIYVIFGRVVFHIVPQHARSLKLLWIPPRFVTPIFVGFDVIALFLQTIGAIMVSSTQATDGNAKEKMNRGKDLAMSGIAVQMAAFGLFTIVAARFQFTSKRFAHDVTQKLLMEPGEKTASVPGSRNKIKPNWRVILFSINLSCVLILLRSIYRMIEFDEGKTGETASHEWYMYVFDVVPMLIVCLSFNLSPPGRYLPFMGVRIPKSERGIAISDDEAQQMELQPGSSHALYPNADHR</sequence>